<dbReference type="KEGG" id="glz:GLAREA_03357"/>
<keyword evidence="8" id="KW-1133">Transmembrane helix</keyword>
<feature type="transmembrane region" description="Helical" evidence="8">
    <location>
        <begin position="14"/>
        <end position="36"/>
    </location>
</feature>
<dbReference type="PRINTS" id="PR00463">
    <property type="entry name" value="EP450I"/>
</dbReference>
<dbReference type="EMBL" id="KE145363">
    <property type="protein sequence ID" value="EPE30390.1"/>
    <property type="molecule type" value="Genomic_DNA"/>
</dbReference>
<evidence type="ECO:0000256" key="3">
    <source>
        <dbReference type="ARBA" id="ARBA00022617"/>
    </source>
</evidence>
<reference evidence="9 10" key="1">
    <citation type="journal article" date="2013" name="BMC Genomics">
        <title>Genomics-driven discovery of the pneumocandin biosynthetic gene cluster in the fungus Glarea lozoyensis.</title>
        <authorList>
            <person name="Chen L."/>
            <person name="Yue Q."/>
            <person name="Zhang X."/>
            <person name="Xiang M."/>
            <person name="Wang C."/>
            <person name="Li S."/>
            <person name="Che Y."/>
            <person name="Ortiz-Lopez F.J."/>
            <person name="Bills G.F."/>
            <person name="Liu X."/>
            <person name="An Z."/>
        </authorList>
    </citation>
    <scope>NUCLEOTIDE SEQUENCE [LARGE SCALE GENOMIC DNA]</scope>
    <source>
        <strain evidence="10">ATCC 20868 / MF5171</strain>
    </source>
</reference>
<evidence type="ECO:0000256" key="4">
    <source>
        <dbReference type="ARBA" id="ARBA00022723"/>
    </source>
</evidence>
<comment type="similarity">
    <text evidence="2 7">Belongs to the cytochrome P450 family.</text>
</comment>
<dbReference type="AlphaFoldDB" id="S3CXS2"/>
<evidence type="ECO:0000313" key="10">
    <source>
        <dbReference type="Proteomes" id="UP000016922"/>
    </source>
</evidence>
<dbReference type="GeneID" id="19462412"/>
<name>S3CXS2_GLAL2</name>
<evidence type="ECO:0000256" key="5">
    <source>
        <dbReference type="ARBA" id="ARBA00023004"/>
    </source>
</evidence>
<evidence type="ECO:0000256" key="7">
    <source>
        <dbReference type="RuleBase" id="RU000461"/>
    </source>
</evidence>
<dbReference type="Gene3D" id="1.10.630.10">
    <property type="entry name" value="Cytochrome P450"/>
    <property type="match status" value="1"/>
</dbReference>
<dbReference type="SUPFAM" id="SSF48264">
    <property type="entry name" value="Cytochrome P450"/>
    <property type="match status" value="1"/>
</dbReference>
<dbReference type="OMA" id="MMQARIT"/>
<dbReference type="GO" id="GO:0020037">
    <property type="term" value="F:heme binding"/>
    <property type="evidence" value="ECO:0007669"/>
    <property type="project" value="InterPro"/>
</dbReference>
<keyword evidence="7" id="KW-0560">Oxidoreductase</keyword>
<keyword evidence="5 6" id="KW-0408">Iron</keyword>
<dbReference type="InterPro" id="IPR002401">
    <property type="entry name" value="Cyt_P450_E_grp-I"/>
</dbReference>
<dbReference type="RefSeq" id="XP_008081801.1">
    <property type="nucleotide sequence ID" value="XM_008083610.1"/>
</dbReference>
<dbReference type="HOGENOM" id="CLU_001570_14_11_1"/>
<dbReference type="eggNOG" id="KOG0159">
    <property type="taxonomic scope" value="Eukaryota"/>
</dbReference>
<evidence type="ECO:0000256" key="2">
    <source>
        <dbReference type="ARBA" id="ARBA00010617"/>
    </source>
</evidence>
<feature type="binding site" description="axial binding residue" evidence="6">
    <location>
        <position position="450"/>
    </location>
    <ligand>
        <name>heme</name>
        <dbReference type="ChEBI" id="CHEBI:30413"/>
    </ligand>
    <ligandPart>
        <name>Fe</name>
        <dbReference type="ChEBI" id="CHEBI:18248"/>
    </ligandPart>
</feature>
<proteinExistence type="inferred from homology"/>
<keyword evidence="7" id="KW-0503">Monooxygenase</keyword>
<dbReference type="STRING" id="1116229.S3CXS2"/>
<keyword evidence="8" id="KW-0812">Transmembrane</keyword>
<keyword evidence="3 6" id="KW-0349">Heme</keyword>
<comment type="cofactor">
    <cofactor evidence="1 6">
        <name>heme</name>
        <dbReference type="ChEBI" id="CHEBI:30413"/>
    </cofactor>
</comment>
<evidence type="ECO:0000313" key="9">
    <source>
        <dbReference type="EMBL" id="EPE30390.1"/>
    </source>
</evidence>
<keyword evidence="4 6" id="KW-0479">Metal-binding</keyword>
<dbReference type="Pfam" id="PF00067">
    <property type="entry name" value="p450"/>
    <property type="match status" value="1"/>
</dbReference>
<dbReference type="PANTHER" id="PTHR24305:SF210">
    <property type="entry name" value="CYTOCHROME P450 MONOOXYGENASE ASQL-RELATED"/>
    <property type="match status" value="1"/>
</dbReference>
<gene>
    <name evidence="9" type="ORF">GLAREA_03357</name>
</gene>
<sequence length="507" mass="58137">MVILDISSFTWTQWAWVFATVLASYLASSCIYLLYFHPASKFPGPKLAAVSYVTYCSHWIRGRYPWFLEEMLHEYGDAVRIGPNEVAFFTPQAAEDIYGAAIKGQELFLKTDLMNFGTGDLGYIWENDPVKRKAAAKKILPALSTKAIRNMEPTIHFYLDLFISKMKDHGTNPEGCLMSDWLLWLATDMAADLTYNREFHHMRDGKGSDFLETLRGTSFVGILMQLSKKIPMIKLITPFFIPLKVLRNVPASFRANSAEVKSRIEKRGNTAHPDFMDFMIAPDGPSPMTKKELTHIEQVALQMFIAGFDPVQITFYAFIFLLLKNPQVCTTLTKEIRDSFKSYEEITPQALLSLKYLAAFISETLRVYLPASTGSPRVSPGAIVDGVYVAKGIVCQLSTFTAQRHERWFRDPLEFHPERWLPQEHPLYDEKYADDNLKAAFPFGLGPRQCPGKEIAWVQCRLFLGKLLWSFDLEGVSGHEKYFDKDFKAYLMWERPELWVRFLPARD</sequence>
<dbReference type="GO" id="GO:0016705">
    <property type="term" value="F:oxidoreductase activity, acting on paired donors, with incorporation or reduction of molecular oxygen"/>
    <property type="evidence" value="ECO:0007669"/>
    <property type="project" value="InterPro"/>
</dbReference>
<evidence type="ECO:0000256" key="8">
    <source>
        <dbReference type="SAM" id="Phobius"/>
    </source>
</evidence>
<keyword evidence="8" id="KW-0472">Membrane</keyword>
<dbReference type="PANTHER" id="PTHR24305">
    <property type="entry name" value="CYTOCHROME P450"/>
    <property type="match status" value="1"/>
</dbReference>
<accession>S3CXS2</accession>
<dbReference type="InterPro" id="IPR017972">
    <property type="entry name" value="Cyt_P450_CS"/>
</dbReference>
<evidence type="ECO:0000256" key="1">
    <source>
        <dbReference type="ARBA" id="ARBA00001971"/>
    </source>
</evidence>
<protein>
    <submittedName>
        <fullName evidence="9">Cytochrome P450</fullName>
    </submittedName>
</protein>
<dbReference type="OrthoDB" id="1470350at2759"/>
<dbReference type="InterPro" id="IPR001128">
    <property type="entry name" value="Cyt_P450"/>
</dbReference>
<dbReference type="InterPro" id="IPR036396">
    <property type="entry name" value="Cyt_P450_sf"/>
</dbReference>
<dbReference type="InterPro" id="IPR050121">
    <property type="entry name" value="Cytochrome_P450_monoxygenase"/>
</dbReference>
<dbReference type="Proteomes" id="UP000016922">
    <property type="component" value="Unassembled WGS sequence"/>
</dbReference>
<dbReference type="GO" id="GO:0004497">
    <property type="term" value="F:monooxygenase activity"/>
    <property type="evidence" value="ECO:0007669"/>
    <property type="project" value="UniProtKB-KW"/>
</dbReference>
<evidence type="ECO:0000256" key="6">
    <source>
        <dbReference type="PIRSR" id="PIRSR602401-1"/>
    </source>
</evidence>
<organism evidence="9 10">
    <name type="scientific">Glarea lozoyensis (strain ATCC 20868 / MF5171)</name>
    <dbReference type="NCBI Taxonomy" id="1116229"/>
    <lineage>
        <taxon>Eukaryota</taxon>
        <taxon>Fungi</taxon>
        <taxon>Dikarya</taxon>
        <taxon>Ascomycota</taxon>
        <taxon>Pezizomycotina</taxon>
        <taxon>Leotiomycetes</taxon>
        <taxon>Helotiales</taxon>
        <taxon>Helotiaceae</taxon>
        <taxon>Glarea</taxon>
    </lineage>
</organism>
<dbReference type="PROSITE" id="PS00086">
    <property type="entry name" value="CYTOCHROME_P450"/>
    <property type="match status" value="1"/>
</dbReference>
<dbReference type="GO" id="GO:0005506">
    <property type="term" value="F:iron ion binding"/>
    <property type="evidence" value="ECO:0007669"/>
    <property type="project" value="InterPro"/>
</dbReference>
<keyword evidence="10" id="KW-1185">Reference proteome</keyword>